<reference evidence="1 2" key="1">
    <citation type="journal article" date="2016" name="Genome Biol. Evol.">
        <title>Pangenome and Phylogenomic Analysis of the Pathogenic Actinobacterium Rhodococcus equi.</title>
        <authorList>
            <person name="Anastasi E."/>
            <person name="MacArthur I."/>
            <person name="Scortti M."/>
            <person name="Alvarez S."/>
            <person name="Giguere S."/>
            <person name="Vazquez-Boland J.A."/>
        </authorList>
    </citation>
    <scope>NUCLEOTIDE SEQUENCE [LARGE SCALE GENOMIC DNA]</scope>
    <source>
        <strain evidence="1 2">PAM1271</strain>
    </source>
</reference>
<organism evidence="1 2">
    <name type="scientific">Rhodococcus hoagii</name>
    <name type="common">Corynebacterium equii</name>
    <dbReference type="NCBI Taxonomy" id="43767"/>
    <lineage>
        <taxon>Bacteria</taxon>
        <taxon>Bacillati</taxon>
        <taxon>Actinomycetota</taxon>
        <taxon>Actinomycetes</taxon>
        <taxon>Mycobacteriales</taxon>
        <taxon>Nocardiaceae</taxon>
        <taxon>Prescottella</taxon>
    </lineage>
</organism>
<name>A0AAE5F443_RHOHA</name>
<dbReference type="AlphaFoldDB" id="A0AAE5F443"/>
<comment type="caution">
    <text evidence="1">The sequence shown here is derived from an EMBL/GenBank/DDBJ whole genome shotgun (WGS) entry which is preliminary data.</text>
</comment>
<evidence type="ECO:0000313" key="2">
    <source>
        <dbReference type="Proteomes" id="UP000193518"/>
    </source>
</evidence>
<dbReference type="Proteomes" id="UP000193518">
    <property type="component" value="Unassembled WGS sequence"/>
</dbReference>
<evidence type="ECO:0000313" key="1">
    <source>
        <dbReference type="EMBL" id="ORM31166.1"/>
    </source>
</evidence>
<accession>A0AAE5F443</accession>
<gene>
    <name evidence="1" type="ORF">A5N68_02815</name>
</gene>
<sequence length="119" mass="12311">MVAEKANETLMDLFCAATVTPGSRATRRQSVSDVLWTSERAVVMSGVEAVVDKPSGPAIAVVHVDSSTVTFVIGARAASPVADADIEYLKSEVPLFCTGSVACAVSPGIMPDLLSEVNA</sequence>
<proteinExistence type="predicted"/>
<protein>
    <submittedName>
        <fullName evidence="1">Uncharacterized protein</fullName>
    </submittedName>
</protein>
<dbReference type="EMBL" id="LWIC01000001">
    <property type="protein sequence ID" value="ORM31166.1"/>
    <property type="molecule type" value="Genomic_DNA"/>
</dbReference>